<reference evidence="22 23" key="1">
    <citation type="submission" date="2016-10" db="EMBL/GenBank/DDBJ databases">
        <authorList>
            <person name="de Groot N.N."/>
        </authorList>
    </citation>
    <scope>NUCLEOTIDE SEQUENCE [LARGE SCALE GENOMIC DNA]</scope>
    <source>
        <strain evidence="22 23">MP1X4</strain>
    </source>
</reference>
<evidence type="ECO:0000256" key="19">
    <source>
        <dbReference type="ARBA" id="ARBA00072108"/>
    </source>
</evidence>
<dbReference type="PROSITE" id="PS51278">
    <property type="entry name" value="GATASE_TYPE_2"/>
    <property type="match status" value="1"/>
</dbReference>
<keyword evidence="6" id="KW-0028">Amino-acid biosynthesis</keyword>
<organism evidence="22 23">
    <name type="scientific">Mucilaginibacter mallensis</name>
    <dbReference type="NCBI Taxonomy" id="652787"/>
    <lineage>
        <taxon>Bacteria</taxon>
        <taxon>Pseudomonadati</taxon>
        <taxon>Bacteroidota</taxon>
        <taxon>Sphingobacteriia</taxon>
        <taxon>Sphingobacteriales</taxon>
        <taxon>Sphingobacteriaceae</taxon>
        <taxon>Mucilaginibacter</taxon>
    </lineage>
</organism>
<evidence type="ECO:0000256" key="10">
    <source>
        <dbReference type="ARBA" id="ARBA00022827"/>
    </source>
</evidence>
<evidence type="ECO:0000256" key="12">
    <source>
        <dbReference type="ARBA" id="ARBA00023002"/>
    </source>
</evidence>
<dbReference type="PANTHER" id="PTHR11938:SF133">
    <property type="entry name" value="GLUTAMATE SYNTHASE (NADH)"/>
    <property type="match status" value="1"/>
</dbReference>
<name>A0A1H1YGV7_MUCMA</name>
<evidence type="ECO:0000256" key="7">
    <source>
        <dbReference type="ARBA" id="ARBA00022630"/>
    </source>
</evidence>
<protein>
    <recommendedName>
        <fullName evidence="19">Glutamate synthase [NADPH] large chain</fullName>
        <ecNumber evidence="5">1.4.1.13</ecNumber>
    </recommendedName>
    <alternativeName>
        <fullName evidence="20">Glutamate synthase subunit alpha</fullName>
    </alternativeName>
</protein>
<evidence type="ECO:0000256" key="6">
    <source>
        <dbReference type="ARBA" id="ARBA00022605"/>
    </source>
</evidence>
<accession>A0A1H1YGV7</accession>
<dbReference type="GO" id="GO:0019676">
    <property type="term" value="P:ammonia assimilation cycle"/>
    <property type="evidence" value="ECO:0007669"/>
    <property type="project" value="TreeGrafter"/>
</dbReference>
<keyword evidence="12" id="KW-0560">Oxidoreductase</keyword>
<dbReference type="Pfam" id="PF01493">
    <property type="entry name" value="GXGXG"/>
    <property type="match status" value="1"/>
</dbReference>
<dbReference type="InterPro" id="IPR050711">
    <property type="entry name" value="ET-N_metabolism_enzyme"/>
</dbReference>
<keyword evidence="23" id="KW-1185">Reference proteome</keyword>
<dbReference type="Gene3D" id="3.60.20.10">
    <property type="entry name" value="Glutamine Phosphoribosylpyrophosphate, subunit 1, domain 1"/>
    <property type="match status" value="1"/>
</dbReference>
<keyword evidence="15" id="KW-0314">Glutamate biosynthesis</keyword>
<keyword evidence="11" id="KW-0315">Glutamine amidotransferase</keyword>
<dbReference type="CDD" id="cd02808">
    <property type="entry name" value="GltS_FMN"/>
    <property type="match status" value="1"/>
</dbReference>
<evidence type="ECO:0000256" key="14">
    <source>
        <dbReference type="ARBA" id="ARBA00023014"/>
    </source>
</evidence>
<keyword evidence="8" id="KW-0288">FMN</keyword>
<evidence type="ECO:0000256" key="13">
    <source>
        <dbReference type="ARBA" id="ARBA00023004"/>
    </source>
</evidence>
<evidence type="ECO:0000256" key="15">
    <source>
        <dbReference type="ARBA" id="ARBA00023164"/>
    </source>
</evidence>
<dbReference type="NCBIfam" id="NF008730">
    <property type="entry name" value="PRK11750.1"/>
    <property type="match status" value="1"/>
</dbReference>
<dbReference type="SUPFAM" id="SSF51395">
    <property type="entry name" value="FMN-linked oxidoreductases"/>
    <property type="match status" value="1"/>
</dbReference>
<evidence type="ECO:0000256" key="9">
    <source>
        <dbReference type="ARBA" id="ARBA00022723"/>
    </source>
</evidence>
<evidence type="ECO:0000256" key="18">
    <source>
        <dbReference type="ARBA" id="ARBA00048151"/>
    </source>
</evidence>
<evidence type="ECO:0000256" key="3">
    <source>
        <dbReference type="ARBA" id="ARBA00001974"/>
    </source>
</evidence>
<comment type="catalytic activity">
    <reaction evidence="18">
        <text>2 L-glutamate + NADP(+) = L-glutamine + 2-oxoglutarate + NADPH + H(+)</text>
        <dbReference type="Rhea" id="RHEA:15501"/>
        <dbReference type="ChEBI" id="CHEBI:15378"/>
        <dbReference type="ChEBI" id="CHEBI:16810"/>
        <dbReference type="ChEBI" id="CHEBI:29985"/>
        <dbReference type="ChEBI" id="CHEBI:57783"/>
        <dbReference type="ChEBI" id="CHEBI:58349"/>
        <dbReference type="ChEBI" id="CHEBI:58359"/>
        <dbReference type="EC" id="1.4.1.13"/>
    </reaction>
</comment>
<comment type="cofactor">
    <cofactor evidence="2">
        <name>[3Fe-4S] cluster</name>
        <dbReference type="ChEBI" id="CHEBI:21137"/>
    </cofactor>
</comment>
<dbReference type="GO" id="GO:0006537">
    <property type="term" value="P:glutamate biosynthetic process"/>
    <property type="evidence" value="ECO:0007669"/>
    <property type="project" value="UniProtKB-KW"/>
</dbReference>
<dbReference type="InterPro" id="IPR017932">
    <property type="entry name" value="GATase_2_dom"/>
</dbReference>
<evidence type="ECO:0000256" key="5">
    <source>
        <dbReference type="ARBA" id="ARBA00012079"/>
    </source>
</evidence>
<dbReference type="InterPro" id="IPR036485">
    <property type="entry name" value="Glu_synth_asu_C_sf"/>
</dbReference>
<dbReference type="FunFam" id="3.20.20.70:FF:000031">
    <property type="entry name" value="Glutamate synthase 1 [NADH]"/>
    <property type="match status" value="1"/>
</dbReference>
<dbReference type="Proteomes" id="UP000199679">
    <property type="component" value="Chromosome I"/>
</dbReference>
<keyword evidence="14" id="KW-0411">Iron-sulfur</keyword>
<comment type="cofactor">
    <cofactor evidence="1">
        <name>FMN</name>
        <dbReference type="ChEBI" id="CHEBI:58210"/>
    </cofactor>
</comment>
<evidence type="ECO:0000256" key="20">
    <source>
        <dbReference type="ARBA" id="ARBA00079921"/>
    </source>
</evidence>
<dbReference type="Pfam" id="PF04898">
    <property type="entry name" value="Glu_syn_central"/>
    <property type="match status" value="1"/>
</dbReference>
<dbReference type="FunFam" id="3.60.20.10:FF:000001">
    <property type="entry name" value="Glutamate synthase, large subunit"/>
    <property type="match status" value="1"/>
</dbReference>
<evidence type="ECO:0000256" key="2">
    <source>
        <dbReference type="ARBA" id="ARBA00001927"/>
    </source>
</evidence>
<dbReference type="FunFam" id="3.20.20.70:FF:000053">
    <property type="entry name" value="Glutamate synthase large subunit"/>
    <property type="match status" value="1"/>
</dbReference>
<dbReference type="STRING" id="652787.SAMN05216490_2734"/>
<dbReference type="GO" id="GO:0004355">
    <property type="term" value="F:glutamate synthase (NADPH) activity"/>
    <property type="evidence" value="ECO:0007669"/>
    <property type="project" value="UniProtKB-EC"/>
</dbReference>
<dbReference type="InterPro" id="IPR002489">
    <property type="entry name" value="Glu_synth_asu_C"/>
</dbReference>
<dbReference type="InterPro" id="IPR029055">
    <property type="entry name" value="Ntn_hydrolases_N"/>
</dbReference>
<dbReference type="SUPFAM" id="SSF69336">
    <property type="entry name" value="Alpha subunit of glutamate synthase, C-terminal domain"/>
    <property type="match status" value="1"/>
</dbReference>
<dbReference type="Gene3D" id="3.20.20.70">
    <property type="entry name" value="Aldolase class I"/>
    <property type="match status" value="2"/>
</dbReference>
<keyword evidence="9" id="KW-0479">Metal-binding</keyword>
<comment type="pathway">
    <text evidence="17">Amino-acid biosynthesis; L-glutamate biosynthesis via GLT pathway; L-glutamate from 2-oxoglutarate and L-glutamine (NADP(+) route): step 1/1.</text>
</comment>
<sequence length="1518" mass="167822">MITPSFKRLVFTMNQDDSHQGLYRPEFEHDSCGTGFITNINGHKSNQIIDNALTMLENMEHRGACGCDPDSGDGAGILIQLPHEFLMEECSNLEMSLPEPGEYGVGMIFFPKDPSIKKACRNVITNAIEKLGLHKLGYRKVAVNSSVIGETARAVEPDCEQLFILRPHHITNTDDFERKLYVLRRYINKTITETINGAAEYFYFTSLSCKTIIYKGQLTTYQLRNYYADLSDPRIASGFAMIHSRFSTNTFPSWKLAQPFRLIAHNGEINTLTGNLNWFYSGLKSYASSYFTNDEMEMLLPVIDNNQSDSACLDNIIEILLHTGRSLPHVMMMLVPEAWDGNEQMDPIKKAFYEFHATIMEPWDGPAAITFTDGKLVGALLDRNGLRPLRYVITNDGRVIAASEAGVLTIDESTVIKKGRLQPGKMLLIDTEKGKIITDDEIKHQIASRQPYGRWLENYKINLSELAEPRLAFADLSPDSVFRYQQVFGYSREDIDTIIKPMAVDGKEPIGSMGTDVPLAILSDKPQHLSSYFKQYFAQVTNPPIDPIRERLVMSLATFIGNNGNLLDEDKMHCHCVTLKHPILKNHQLEKLRSIDTGMFHAKTLQTYFKADGLPGSMQKGIERVCRYAEDAVDDGFEVLILSDRAIDSEHAPIPSLLAVSAVHHHLIKKGRRGSVGLVVEAGDVWEVHHFACLLAFGATAINPYLALSTIQTVKRDGSLETSLEEKYLLKNYVKSVNDGLLKIFSKMGISTLQSYHGSQIFEILGLNKDVVSKYFCGAVTRIEGLGLDEIARESLCKHRIGFGSSNTESHLLPEGGIYQWKRRGEAHLFNPTTVHLLQHATRSNDYNVYKNYARVINEQGEKHFTIRGLLDFTHHRESISIDEVEPAENIMKRFATGAMSFGSISHEAHSTMAIAMNRIGGKSNTGEGGEDEMRYEKMENGDSMRSAIKQVASARFGVTSNYLTNADELQIKMAQGAKPGEGGQLPGHKVDDWIAKTRHSTPGVGLISPPPHHDIYSIEDLAQLIFDLKNANRAARINVKLVSKAGVGTIAAGVAKAHADVILIAGYDGGTGASPISSVKHAGLPWELGLSEAHQTLVRNKLRSRVVLQTDGQLKTGRDLAIAALLGAEEWGVATAALVAGGCIMMRKCHLNTCPVGVATQDPELRKLFSGKPEHVVNLFRFMAEELREIMAELGFRTINEMVGRVQFLKVKDNLQNWKAKKVDLSGILHPVTNAKGLTLYNSEKQDHGMDAILDLQLWEAAKPALEDKTPVFASYDVKNTDRTLGTLLSNEISKIYGSAGLPDNTINIKFKGSAGQSFGAFTTKGIAFELEGEANDYVGKGLSGAQLAIYPSEKATFTPEENIIIGNVALYGATSGEVFIGGMAGERFAVRNSGATTVVEGIGDHGCEYMTGGRALILGKTGRNFAAGMSGGIAWVYNPDNTFAENCNMEMVDLDPLSIKDEEEILSLLRKHIQLTGSKVAQELLNNWNKVSAQFVKVYPKEYKKVLEKLQYQTVS</sequence>
<keyword evidence="16" id="KW-0003">3Fe-4S</keyword>
<proteinExistence type="inferred from homology"/>
<keyword evidence="7" id="KW-0285">Flavoprotein</keyword>
<comment type="cofactor">
    <cofactor evidence="3">
        <name>FAD</name>
        <dbReference type="ChEBI" id="CHEBI:57692"/>
    </cofactor>
</comment>
<dbReference type="FunFam" id="2.160.20.60:FF:000001">
    <property type="entry name" value="Glutamate synthase, large subunit"/>
    <property type="match status" value="1"/>
</dbReference>
<dbReference type="InterPro" id="IPR013785">
    <property type="entry name" value="Aldolase_TIM"/>
</dbReference>
<dbReference type="GO" id="GO:0051538">
    <property type="term" value="F:3 iron, 4 sulfur cluster binding"/>
    <property type="evidence" value="ECO:0007669"/>
    <property type="project" value="UniProtKB-KW"/>
</dbReference>
<dbReference type="InterPro" id="IPR002932">
    <property type="entry name" value="Glu_synthdom"/>
</dbReference>
<evidence type="ECO:0000313" key="23">
    <source>
        <dbReference type="Proteomes" id="UP000199679"/>
    </source>
</evidence>
<dbReference type="EMBL" id="LT629740">
    <property type="protein sequence ID" value="SDT20611.1"/>
    <property type="molecule type" value="Genomic_DNA"/>
</dbReference>
<feature type="domain" description="Glutamine amidotransferase type-2" evidence="21">
    <location>
        <begin position="32"/>
        <end position="432"/>
    </location>
</feature>
<keyword evidence="13" id="KW-0408">Iron</keyword>
<evidence type="ECO:0000259" key="21">
    <source>
        <dbReference type="PROSITE" id="PS51278"/>
    </source>
</evidence>
<dbReference type="Pfam" id="PF00310">
    <property type="entry name" value="GATase_2"/>
    <property type="match status" value="1"/>
</dbReference>
<dbReference type="EC" id="1.4.1.13" evidence="5"/>
<evidence type="ECO:0000256" key="1">
    <source>
        <dbReference type="ARBA" id="ARBA00001917"/>
    </source>
</evidence>
<dbReference type="CDD" id="cd00982">
    <property type="entry name" value="gltB_C"/>
    <property type="match status" value="1"/>
</dbReference>
<evidence type="ECO:0000256" key="17">
    <source>
        <dbReference type="ARBA" id="ARBA00037898"/>
    </source>
</evidence>
<dbReference type="GO" id="GO:0046872">
    <property type="term" value="F:metal ion binding"/>
    <property type="evidence" value="ECO:0007669"/>
    <property type="project" value="UniProtKB-KW"/>
</dbReference>
<dbReference type="Pfam" id="PF01645">
    <property type="entry name" value="Glu_synthase"/>
    <property type="match status" value="1"/>
</dbReference>
<keyword evidence="10" id="KW-0274">FAD</keyword>
<dbReference type="PANTHER" id="PTHR11938">
    <property type="entry name" value="FAD NADPH DEHYDROGENASE/OXIDOREDUCTASE"/>
    <property type="match status" value="1"/>
</dbReference>
<dbReference type="CDD" id="cd00713">
    <property type="entry name" value="GltS"/>
    <property type="match status" value="1"/>
</dbReference>
<evidence type="ECO:0000256" key="8">
    <source>
        <dbReference type="ARBA" id="ARBA00022643"/>
    </source>
</evidence>
<dbReference type="SUPFAM" id="SSF56235">
    <property type="entry name" value="N-terminal nucleophile aminohydrolases (Ntn hydrolases)"/>
    <property type="match status" value="1"/>
</dbReference>
<dbReference type="Gene3D" id="2.160.20.60">
    <property type="entry name" value="Glutamate synthase, alpha subunit, C-terminal domain"/>
    <property type="match status" value="1"/>
</dbReference>
<comment type="similarity">
    <text evidence="4">Belongs to the glutamate synthase family.</text>
</comment>
<evidence type="ECO:0000313" key="22">
    <source>
        <dbReference type="EMBL" id="SDT20611.1"/>
    </source>
</evidence>
<evidence type="ECO:0000256" key="11">
    <source>
        <dbReference type="ARBA" id="ARBA00022962"/>
    </source>
</evidence>
<evidence type="ECO:0000256" key="16">
    <source>
        <dbReference type="ARBA" id="ARBA00023291"/>
    </source>
</evidence>
<evidence type="ECO:0000256" key="4">
    <source>
        <dbReference type="ARBA" id="ARBA00009716"/>
    </source>
</evidence>
<dbReference type="InterPro" id="IPR006982">
    <property type="entry name" value="Glu_synth_centr_N"/>
</dbReference>
<gene>
    <name evidence="22" type="ORF">SAMN05216490_2734</name>
</gene>